<dbReference type="AlphaFoldDB" id="A0A1Q9LIX1"/>
<evidence type="ECO:0000256" key="2">
    <source>
        <dbReference type="SAM" id="MobiDB-lite"/>
    </source>
</evidence>
<dbReference type="PANTHER" id="PTHR43236">
    <property type="entry name" value="ANTITOXIN HIGA1"/>
    <property type="match status" value="1"/>
</dbReference>
<protein>
    <submittedName>
        <fullName evidence="4">DNA-binding protein</fullName>
    </submittedName>
</protein>
<dbReference type="STRING" id="1193682.BJP25_24325"/>
<feature type="compositionally biased region" description="Basic and acidic residues" evidence="2">
    <location>
        <begin position="395"/>
        <end position="406"/>
    </location>
</feature>
<dbReference type="Gene3D" id="1.10.260.40">
    <property type="entry name" value="lambda repressor-like DNA-binding domains"/>
    <property type="match status" value="1"/>
</dbReference>
<organism evidence="4 5">
    <name type="scientific">Actinokineospora bangkokensis</name>
    <dbReference type="NCBI Taxonomy" id="1193682"/>
    <lineage>
        <taxon>Bacteria</taxon>
        <taxon>Bacillati</taxon>
        <taxon>Actinomycetota</taxon>
        <taxon>Actinomycetes</taxon>
        <taxon>Pseudonocardiales</taxon>
        <taxon>Pseudonocardiaceae</taxon>
        <taxon>Actinokineospora</taxon>
    </lineage>
</organism>
<dbReference type="PANTHER" id="PTHR43236:SF1">
    <property type="entry name" value="BLL7220 PROTEIN"/>
    <property type="match status" value="1"/>
</dbReference>
<dbReference type="PROSITE" id="PS50943">
    <property type="entry name" value="HTH_CROC1"/>
    <property type="match status" value="1"/>
</dbReference>
<accession>A0A1Q9LIX1</accession>
<gene>
    <name evidence="4" type="ORF">BJP25_24325</name>
</gene>
<feature type="region of interest" description="Disordered" evidence="2">
    <location>
        <begin position="390"/>
        <end position="431"/>
    </location>
</feature>
<evidence type="ECO:0000256" key="1">
    <source>
        <dbReference type="ARBA" id="ARBA00007227"/>
    </source>
</evidence>
<dbReference type="RefSeq" id="WP_075976358.1">
    <property type="nucleotide sequence ID" value="NZ_MKQR01000018.1"/>
</dbReference>
<reference evidence="4 5" key="1">
    <citation type="submission" date="2016-10" db="EMBL/GenBank/DDBJ databases">
        <title>The Draft Genome Sequence of Actinokineospora bangkokensis 44EHWT reveals the biosynthetic pathway of antifungal compounds Thailandins with unusual extender unit butylmalonyl-CoA.</title>
        <authorList>
            <person name="Greule A."/>
            <person name="Intra B."/>
            <person name="Flemming S."/>
            <person name="Rommel M.G."/>
            <person name="Panbangred W."/>
            <person name="Bechthold A."/>
        </authorList>
    </citation>
    <scope>NUCLEOTIDE SEQUENCE [LARGE SCALE GENOMIC DNA]</scope>
    <source>
        <strain evidence="4 5">44EHW</strain>
    </source>
</reference>
<sequence>MTDQLHLHLPGEDNDGDALGLAEVARVFDPARLTQARCLAGLTKAALAAAVGVTPAAVSQWEARTTPPRPDHLLKLSEILDMPIGFFALGRPHARLDAATAHFRSLRSTRASQRAKAVAFVEQVWELAHALEQRIQLPAVDLPGFDTHIIAEDVPADPATAARLLRERWNLSNRPIAHLVRTMETKGIVVTTVPFAGDETSRIDAFSTSHLPRPLVVLTPDRADDVFRQRFTAAHELGHLLLHRNSSAGDPSHEHEANVFAAEFLTPAATIADLLPSRVDFHTLAELSRVWGVSIKSLIYRARELGVISDASARRAYQRLNSLTGVGLFAPEPAANYPGETASLLSKAFDLAHHHGLLTFADLARELHWRAPRLRLLLGQPVDKPTLRLITDTTDAQKRARADALSRRPGYGPVTGEPDGQSAAGDAEQAP</sequence>
<comment type="caution">
    <text evidence="4">The sequence shown here is derived from an EMBL/GenBank/DDBJ whole genome shotgun (WGS) entry which is preliminary data.</text>
</comment>
<feature type="domain" description="HTH cro/C1-type" evidence="3">
    <location>
        <begin position="33"/>
        <end position="87"/>
    </location>
</feature>
<comment type="similarity">
    <text evidence="1">Belongs to the short-chain fatty acyl-CoA assimilation regulator (ScfR) family.</text>
</comment>
<dbReference type="InterPro" id="IPR010359">
    <property type="entry name" value="IrrE_HExxH"/>
</dbReference>
<keyword evidence="4" id="KW-0238">DNA-binding</keyword>
<dbReference type="Gene3D" id="1.10.10.2910">
    <property type="match status" value="1"/>
</dbReference>
<dbReference type="Proteomes" id="UP000186040">
    <property type="component" value="Unassembled WGS sequence"/>
</dbReference>
<dbReference type="EMBL" id="MKQR01000018">
    <property type="protein sequence ID" value="OLR91950.1"/>
    <property type="molecule type" value="Genomic_DNA"/>
</dbReference>
<dbReference type="Pfam" id="PF06114">
    <property type="entry name" value="Peptidase_M78"/>
    <property type="match status" value="1"/>
</dbReference>
<dbReference type="InterPro" id="IPR010982">
    <property type="entry name" value="Lambda_DNA-bd_dom_sf"/>
</dbReference>
<proteinExistence type="inferred from homology"/>
<evidence type="ECO:0000313" key="4">
    <source>
        <dbReference type="EMBL" id="OLR91950.1"/>
    </source>
</evidence>
<keyword evidence="5" id="KW-1185">Reference proteome</keyword>
<evidence type="ECO:0000259" key="3">
    <source>
        <dbReference type="PROSITE" id="PS50943"/>
    </source>
</evidence>
<dbReference type="InterPro" id="IPR052345">
    <property type="entry name" value="Rad_response_metalloprotease"/>
</dbReference>
<name>A0A1Q9LIX1_9PSEU</name>
<dbReference type="SMART" id="SM00530">
    <property type="entry name" value="HTH_XRE"/>
    <property type="match status" value="1"/>
</dbReference>
<dbReference type="GO" id="GO:0003677">
    <property type="term" value="F:DNA binding"/>
    <property type="evidence" value="ECO:0007669"/>
    <property type="project" value="UniProtKB-KW"/>
</dbReference>
<evidence type="ECO:0000313" key="5">
    <source>
        <dbReference type="Proteomes" id="UP000186040"/>
    </source>
</evidence>
<dbReference type="Pfam" id="PF01381">
    <property type="entry name" value="HTH_3"/>
    <property type="match status" value="1"/>
</dbReference>
<dbReference type="SUPFAM" id="SSF47413">
    <property type="entry name" value="lambda repressor-like DNA-binding domains"/>
    <property type="match status" value="1"/>
</dbReference>
<dbReference type="InterPro" id="IPR001387">
    <property type="entry name" value="Cro/C1-type_HTH"/>
</dbReference>
<dbReference type="CDD" id="cd00093">
    <property type="entry name" value="HTH_XRE"/>
    <property type="match status" value="1"/>
</dbReference>